<feature type="site" description="Important for catalytic activity" evidence="12">
    <location>
        <position position="37"/>
    </location>
</feature>
<evidence type="ECO:0000256" key="5">
    <source>
        <dbReference type="ARBA" id="ARBA00022982"/>
    </source>
</evidence>
<keyword evidence="17" id="KW-1185">Reference proteome</keyword>
<evidence type="ECO:0000256" key="13">
    <source>
        <dbReference type="PIRSR" id="PIRSR000159-50"/>
    </source>
</evidence>
<dbReference type="Gene3D" id="3.40.50.920">
    <property type="match status" value="1"/>
</dbReference>
<evidence type="ECO:0000256" key="11">
    <source>
        <dbReference type="PIRSR" id="PIRSR000159-1"/>
    </source>
</evidence>
<dbReference type="InterPro" id="IPR011766">
    <property type="entry name" value="TPP_enzyme_TPP-bd"/>
</dbReference>
<dbReference type="PIRSF" id="PIRSF000159">
    <property type="entry name" value="NifJ"/>
    <property type="match status" value="1"/>
</dbReference>
<dbReference type="InterPro" id="IPR002869">
    <property type="entry name" value="Pyrv_flavodox_OxRed_cen"/>
</dbReference>
<evidence type="ECO:0000256" key="12">
    <source>
        <dbReference type="PIRSR" id="PIRSR000159-2"/>
    </source>
</evidence>
<feature type="binding site" evidence="13">
    <location>
        <position position="830"/>
    </location>
    <ligand>
        <name>[4Fe-4S] cluster</name>
        <dbReference type="ChEBI" id="CHEBI:49883"/>
        <label>3</label>
    </ligand>
</feature>
<dbReference type="FunFam" id="3.40.50.920:FF:000007">
    <property type="entry name" value="Pyruvate:ferredoxin (Flavodoxin) oxidoreductase"/>
    <property type="match status" value="1"/>
</dbReference>
<dbReference type="EC" id="1.2.7.-" evidence="10"/>
<keyword evidence="6 10" id="KW-0560">Oxidoreductase</keyword>
<proteinExistence type="inferred from homology"/>
<dbReference type="InterPro" id="IPR029061">
    <property type="entry name" value="THDP-binding"/>
</dbReference>
<dbReference type="GO" id="GO:0006979">
    <property type="term" value="P:response to oxidative stress"/>
    <property type="evidence" value="ECO:0007669"/>
    <property type="project" value="TreeGrafter"/>
</dbReference>
<feature type="binding site" evidence="13">
    <location>
        <position position="758"/>
    </location>
    <ligand>
        <name>[4Fe-4S] cluster</name>
        <dbReference type="ChEBI" id="CHEBI:49883"/>
        <label>2</label>
    </ligand>
</feature>
<keyword evidence="16" id="KW-0670">Pyruvate</keyword>
<dbReference type="EMBL" id="SLZR01000022">
    <property type="protein sequence ID" value="TCS36734.1"/>
    <property type="molecule type" value="Genomic_DNA"/>
</dbReference>
<sequence>MSKNQQTAPVMASMDGNEAAADVAFRLSEVCAIYPITPSSTMAELADQWKDEGRKNLWNQSPCIMEMQSEGGAAGTVHGALQSGSLSTTFTASQGLMLMIPNMHKIAGELSASVFHVAARSLAAQALSIFGDHQDVMAVRNTGFALLASNSVQQAHDLAAIAHASTLQARVPFVHFFDGFRTSHEVNKIAMIPDATLRELIKDEWVREHRARALAPENPIIRGTAQNPDVYFQGREASNSFYLQTPDIVQNSMDEFARLTGRQYRLYDYYGAEDAEKIIILMGSAVATVQQTVDYLNAQGEKLGVLAVHLYRPFSAEHFINAIPKTVQKIAVLDRTKEPGSLGEPLYLDVVTAFTEAYNDGEIETLPKFVAGRYGLSSKEFTPAMVKAVYDNLAAKKPKNHFTVGIEDDVTFTHLPFDKNFVIEQSEIVRSLFFGLGSDGTVGANKNSIKIIGEDPEYFSQAYFVYDSKKSGSQTVSHLRFGPHKIDLPYLIQSANFIGIHQFKFIHQPGILNVAAQDAVLLLNSPYGAEDVWEKLPTEVQQQIVDKNIQLHVIDAYKVARSANMRNRINTVMQTCFFALSGIMPKDKAIEKIKAYIEKTYAKKGQKVVEQNFLAVDASLAELFKVEPGKVIQKENQTDKRIEKAPDFVRNVTAKMLAGFGDLIPVSQIPVDGTYPNGTTQWEKRLVAQEVPEWVAETCIQCGNCSFVCPHAAIRAKIYHESELQGAPESFKSCETTARGFPETRYSLQVYAEDCTGCQLCVQACPAVDENGKKAINMVPVLDVLEEKKVNLEFFEKLPYPDRSRVDFSTVRGTQYLQPLFEFSGACAGCGETPYLKLISSLFGDRMMVANATGCSSIYGGNLPTTPWSVNTEGRGPAWSNSLFEDNAEFGLGFRLTADQHRQDAAQSLLEIENQLVNISAEEILNAPQALESELRKQRSRIQCLKKQLEKIDSEQARQLESIADHLLRRSIWIIGGDGWAYDIGYGGLDHVLSSGRDVNILVMDTEVYSNTGGQMSKATPLGAVAKFSAGGKPVGKKDLAMQAIAYGNVYVARIALGANPQQTLQALREAEAYPGPSLILAYSHCIAHGINMTDGLKQQKLAVHSGHWPLLRYNPLLRKSGTNPFTLDSLRPSISLKDYRMNEGRYLQLLRSHPEEAERLTALANEALQLRWDNYEQMATRQAKDFQPMYE</sequence>
<feature type="binding site" evidence="11">
    <location>
        <position position="37"/>
    </location>
    <ligand>
        <name>pyruvate</name>
        <dbReference type="ChEBI" id="CHEBI:15361"/>
    </ligand>
</feature>
<dbReference type="FunFam" id="3.40.50.970:FF:000041">
    <property type="entry name" value="Pyruvate:ferredoxin (Flavodoxin) oxidoreductase"/>
    <property type="match status" value="1"/>
</dbReference>
<protein>
    <recommendedName>
        <fullName evidence="10">Pyruvate-flavodoxin oxidoreductase</fullName>
        <ecNumber evidence="10">1.2.7.-</ecNumber>
    </recommendedName>
</protein>
<dbReference type="FunFam" id="3.30.70.20:FF:000022">
    <property type="entry name" value="Pyruvate:ferredoxin (Flavodoxin) oxidoreductase"/>
    <property type="match status" value="1"/>
</dbReference>
<dbReference type="InterPro" id="IPR019456">
    <property type="entry name" value="Pyrv-flavodox_OxRtase_EKR"/>
</dbReference>
<feature type="binding site" evidence="11">
    <location>
        <begin position="977"/>
        <end position="980"/>
    </location>
    <ligand>
        <name>thiamine diphosphate</name>
        <dbReference type="ChEBI" id="CHEBI:58937"/>
    </ligand>
</feature>
<keyword evidence="8 13" id="KW-0411">Iron-sulfur</keyword>
<evidence type="ECO:0000256" key="14">
    <source>
        <dbReference type="SAM" id="Coils"/>
    </source>
</evidence>
<feature type="binding site" evidence="13">
    <location>
        <position position="699"/>
    </location>
    <ligand>
        <name>[4Fe-4S] cluster</name>
        <dbReference type="ChEBI" id="CHEBI:49883"/>
        <label>1</label>
    </ligand>
</feature>
<dbReference type="OrthoDB" id="9794954at2"/>
<dbReference type="FunFam" id="3.40.50.970:FF:000012">
    <property type="entry name" value="Pyruvate:ferredoxin (Flavodoxin) oxidoreductase"/>
    <property type="match status" value="1"/>
</dbReference>
<feature type="site" description="Important for catalytic activity" evidence="12">
    <location>
        <position position="70"/>
    </location>
</feature>
<dbReference type="InterPro" id="IPR017896">
    <property type="entry name" value="4Fe4S_Fe-S-bd"/>
</dbReference>
<dbReference type="NCBIfam" id="TIGR02176">
    <property type="entry name" value="pyruv_ox_red"/>
    <property type="match status" value="1"/>
</dbReference>
<comment type="caution">
    <text evidence="16">The sequence shown here is derived from an EMBL/GenBank/DDBJ whole genome shotgun (WGS) entry which is preliminary data.</text>
</comment>
<dbReference type="GO" id="GO:0051539">
    <property type="term" value="F:4 iron, 4 sulfur cluster binding"/>
    <property type="evidence" value="ECO:0007669"/>
    <property type="project" value="UniProtKB-KW"/>
</dbReference>
<dbReference type="AlphaFoldDB" id="A0A4R3HVE4"/>
<dbReference type="Gene3D" id="3.30.70.20">
    <property type="match status" value="1"/>
</dbReference>
<dbReference type="CDD" id="cd03377">
    <property type="entry name" value="TPP_PFOR_PNO"/>
    <property type="match status" value="1"/>
</dbReference>
<feature type="binding site" evidence="13">
    <location>
        <position position="1086"/>
    </location>
    <ligand>
        <name>[4Fe-4S] cluster</name>
        <dbReference type="ChEBI" id="CHEBI:49883"/>
        <label>3</label>
    </ligand>
</feature>
<dbReference type="PANTHER" id="PTHR32154:SF0">
    <property type="entry name" value="PYRUVATE-FLAVODOXIN OXIDOREDUCTASE-RELATED"/>
    <property type="match status" value="1"/>
</dbReference>
<dbReference type="Gene3D" id="4.10.780.10">
    <property type="entry name" value="Pyruvate-flavodoxin oxidoreductase, EKR domain"/>
    <property type="match status" value="1"/>
</dbReference>
<dbReference type="GO" id="GO:0005506">
    <property type="term" value="F:iron ion binding"/>
    <property type="evidence" value="ECO:0007669"/>
    <property type="project" value="InterPro"/>
</dbReference>
<feature type="binding site" evidence="11">
    <location>
        <position position="120"/>
    </location>
    <ligand>
        <name>pyruvate</name>
        <dbReference type="ChEBI" id="CHEBI:15361"/>
    </ligand>
</feature>
<dbReference type="Pfam" id="PF12838">
    <property type="entry name" value="Fer4_7"/>
    <property type="match status" value="1"/>
</dbReference>
<evidence type="ECO:0000256" key="1">
    <source>
        <dbReference type="ARBA" id="ARBA00009032"/>
    </source>
</evidence>
<evidence type="ECO:0000256" key="10">
    <source>
        <dbReference type="PIRNR" id="PIRNR000159"/>
    </source>
</evidence>
<dbReference type="Pfam" id="PF17147">
    <property type="entry name" value="PFOR_II"/>
    <property type="match status" value="1"/>
</dbReference>
<dbReference type="PROSITE" id="PS00198">
    <property type="entry name" value="4FE4S_FER_1"/>
    <property type="match status" value="2"/>
</dbReference>
<keyword evidence="5 10" id="KW-0249">Electron transport</keyword>
<evidence type="ECO:0000256" key="6">
    <source>
        <dbReference type="ARBA" id="ARBA00023002"/>
    </source>
</evidence>
<feature type="binding site" evidence="11">
    <location>
        <position position="855"/>
    </location>
    <ligand>
        <name>thiamine diphosphate</name>
        <dbReference type="ChEBI" id="CHEBI:58937"/>
    </ligand>
</feature>
<feature type="binding site" evidence="13">
    <location>
        <position position="702"/>
    </location>
    <ligand>
        <name>[4Fe-4S] cluster</name>
        <dbReference type="ChEBI" id="CHEBI:49883"/>
        <label>1</label>
    </ligand>
</feature>
<dbReference type="SUPFAM" id="SSF52922">
    <property type="entry name" value="TK C-terminal domain-like"/>
    <property type="match status" value="1"/>
</dbReference>
<feature type="binding site" evidence="11">
    <location>
        <position position="832"/>
    </location>
    <ligand>
        <name>thiamine diphosphate</name>
        <dbReference type="ChEBI" id="CHEBI:58937"/>
    </ligand>
</feature>
<evidence type="ECO:0000256" key="9">
    <source>
        <dbReference type="ARBA" id="ARBA00048963"/>
    </source>
</evidence>
<dbReference type="FunFam" id="3.40.920.10:FF:000001">
    <property type="entry name" value="Pyruvate:ferredoxin (Flavodoxin) oxidoreductase"/>
    <property type="match status" value="1"/>
</dbReference>
<evidence type="ECO:0000256" key="8">
    <source>
        <dbReference type="ARBA" id="ARBA00023014"/>
    </source>
</evidence>
<feature type="domain" description="4Fe-4S ferredoxin-type" evidence="15">
    <location>
        <begin position="690"/>
        <end position="719"/>
    </location>
</feature>
<evidence type="ECO:0000256" key="4">
    <source>
        <dbReference type="ARBA" id="ARBA00022723"/>
    </source>
</evidence>
<dbReference type="CDD" id="cd07034">
    <property type="entry name" value="TPP_PYR_PFOR_IOR-alpha_like"/>
    <property type="match status" value="1"/>
</dbReference>
<evidence type="ECO:0000259" key="15">
    <source>
        <dbReference type="PROSITE" id="PS51379"/>
    </source>
</evidence>
<dbReference type="Gene3D" id="3.40.50.970">
    <property type="match status" value="2"/>
</dbReference>
<evidence type="ECO:0000313" key="17">
    <source>
        <dbReference type="Proteomes" id="UP000295793"/>
    </source>
</evidence>
<reference evidence="16 17" key="1">
    <citation type="submission" date="2019-03" db="EMBL/GenBank/DDBJ databases">
        <title>Genomic Encyclopedia of Archaeal and Bacterial Type Strains, Phase II (KMG-II): from individual species to whole genera.</title>
        <authorList>
            <person name="Goeker M."/>
        </authorList>
    </citation>
    <scope>NUCLEOTIDE SEQUENCE [LARGE SCALE GENOMIC DNA]</scope>
    <source>
        <strain evidence="16 17">DSM 15388</strain>
    </source>
</reference>
<feature type="binding site" evidence="13">
    <location>
        <position position="855"/>
    </location>
    <ligand>
        <name>[4Fe-4S] cluster</name>
        <dbReference type="ChEBI" id="CHEBI:49883"/>
        <label>3</label>
    </ligand>
</feature>
<comment type="similarity">
    <text evidence="1 10">Belongs to the pyruvate:ferredoxin/flavodoxin oxidoreductase family.</text>
</comment>
<dbReference type="Pfam" id="PF10371">
    <property type="entry name" value="EKR"/>
    <property type="match status" value="1"/>
</dbReference>
<feature type="binding site" evidence="11">
    <location>
        <position position="70"/>
    </location>
    <ligand>
        <name>thiamine diphosphate</name>
        <dbReference type="ChEBI" id="CHEBI:58937"/>
    </ligand>
</feature>
<dbReference type="SUPFAM" id="SSF52518">
    <property type="entry name" value="Thiamin diphosphate-binding fold (THDP-binding)"/>
    <property type="match status" value="2"/>
</dbReference>
<organism evidence="16 17">
    <name type="scientific">Reinekea marinisedimentorum</name>
    <dbReference type="NCBI Taxonomy" id="230495"/>
    <lineage>
        <taxon>Bacteria</taxon>
        <taxon>Pseudomonadati</taxon>
        <taxon>Pseudomonadota</taxon>
        <taxon>Gammaproteobacteria</taxon>
        <taxon>Oceanospirillales</taxon>
        <taxon>Saccharospirillaceae</taxon>
        <taxon>Reinekea</taxon>
    </lineage>
</organism>
<dbReference type="Pfam" id="PF01855">
    <property type="entry name" value="POR_N"/>
    <property type="match status" value="1"/>
</dbReference>
<dbReference type="InterPro" id="IPR050722">
    <property type="entry name" value="Pyruvate:ferred/Flavod_OxRd"/>
</dbReference>
<dbReference type="InterPro" id="IPR009014">
    <property type="entry name" value="Transketo_C/PFOR_II"/>
</dbReference>
<evidence type="ECO:0000256" key="2">
    <source>
        <dbReference type="ARBA" id="ARBA00022448"/>
    </source>
</evidence>
<dbReference type="PROSITE" id="PS51379">
    <property type="entry name" value="4FE4S_FER_2"/>
    <property type="match status" value="2"/>
</dbReference>
<keyword evidence="4 13" id="KW-0479">Metal-binding</keyword>
<dbReference type="InterPro" id="IPR011895">
    <property type="entry name" value="Pyrv_flavodox_OxRed"/>
</dbReference>
<dbReference type="GO" id="GO:0044281">
    <property type="term" value="P:small molecule metabolic process"/>
    <property type="evidence" value="ECO:0007669"/>
    <property type="project" value="UniProtKB-ARBA"/>
</dbReference>
<dbReference type="Pfam" id="PF01558">
    <property type="entry name" value="POR"/>
    <property type="match status" value="1"/>
</dbReference>
<keyword evidence="7 13" id="KW-0408">Iron</keyword>
<feature type="site" description="Important for catalytic activity" evidence="12">
    <location>
        <position position="120"/>
    </location>
</feature>
<dbReference type="InterPro" id="IPR017900">
    <property type="entry name" value="4Fe4S_Fe_S_CS"/>
</dbReference>
<dbReference type="GO" id="GO:0016903">
    <property type="term" value="F:oxidoreductase activity, acting on the aldehyde or oxo group of donors"/>
    <property type="evidence" value="ECO:0007669"/>
    <property type="project" value="InterPro"/>
</dbReference>
<dbReference type="PANTHER" id="PTHR32154">
    <property type="entry name" value="PYRUVATE-FLAVODOXIN OXIDOREDUCTASE-RELATED"/>
    <property type="match status" value="1"/>
</dbReference>
<name>A0A4R3HVE4_9GAMM</name>
<feature type="domain" description="4Fe-4S ferredoxin-type" evidence="15">
    <location>
        <begin position="746"/>
        <end position="773"/>
    </location>
</feature>
<evidence type="ECO:0000256" key="3">
    <source>
        <dbReference type="ARBA" id="ARBA00022485"/>
    </source>
</evidence>
<comment type="cofactor">
    <cofactor evidence="13">
        <name>[4Fe-4S] cluster</name>
        <dbReference type="ChEBI" id="CHEBI:49883"/>
    </cofactor>
    <text evidence="13">Binds 3 [4Fe-4S] clusters per subunit.</text>
</comment>
<dbReference type="InterPro" id="IPR033412">
    <property type="entry name" value="PFOR_II"/>
</dbReference>
<dbReference type="SUPFAM" id="SSF53323">
    <property type="entry name" value="Pyruvate-ferredoxin oxidoreductase, PFOR, domain III"/>
    <property type="match status" value="1"/>
</dbReference>
<evidence type="ECO:0000256" key="7">
    <source>
        <dbReference type="ARBA" id="ARBA00023004"/>
    </source>
</evidence>
<comment type="function">
    <text evidence="10">Oxidoreductase required for the transfer of electrons from pyruvate to flavodoxin.</text>
</comment>
<feature type="binding site" evidence="13">
    <location>
        <position position="761"/>
    </location>
    <ligand>
        <name>[4Fe-4S] cluster</name>
        <dbReference type="ChEBI" id="CHEBI:49883"/>
        <label>2</label>
    </ligand>
</feature>
<dbReference type="GO" id="GO:0030976">
    <property type="term" value="F:thiamine pyrophosphate binding"/>
    <property type="evidence" value="ECO:0007669"/>
    <property type="project" value="InterPro"/>
</dbReference>
<dbReference type="RefSeq" id="WP_132703617.1">
    <property type="nucleotide sequence ID" value="NZ_SLZR01000022.1"/>
</dbReference>
<keyword evidence="2 10" id="KW-0813">Transport</keyword>
<feature type="binding site" evidence="13">
    <location>
        <position position="765"/>
    </location>
    <ligand>
        <name>[4Fe-4S] cluster</name>
        <dbReference type="ChEBI" id="CHEBI:49883"/>
        <label>1</label>
    </ligand>
</feature>
<dbReference type="SMART" id="SM00890">
    <property type="entry name" value="EKR"/>
    <property type="match status" value="1"/>
</dbReference>
<dbReference type="InterPro" id="IPR002880">
    <property type="entry name" value="Pyrv_Fd/Flavodoxin_OxRdtase_N"/>
</dbReference>
<keyword evidence="14" id="KW-0175">Coiled coil</keyword>
<dbReference type="SUPFAM" id="SSF54862">
    <property type="entry name" value="4Fe-4S ferredoxins"/>
    <property type="match status" value="1"/>
</dbReference>
<dbReference type="Proteomes" id="UP000295793">
    <property type="component" value="Unassembled WGS sequence"/>
</dbReference>
<dbReference type="Pfam" id="PF02775">
    <property type="entry name" value="TPP_enzyme_C"/>
    <property type="match status" value="1"/>
</dbReference>
<feature type="site" description="Important for catalytic activity" evidence="12">
    <location>
        <position position="1011"/>
    </location>
</feature>
<feature type="coiled-coil region" evidence="14">
    <location>
        <begin position="902"/>
        <end position="955"/>
    </location>
</feature>
<gene>
    <name evidence="16" type="ORF">BCF53_1228</name>
</gene>
<dbReference type="GO" id="GO:0022900">
    <property type="term" value="P:electron transport chain"/>
    <property type="evidence" value="ECO:0007669"/>
    <property type="project" value="InterPro"/>
</dbReference>
<evidence type="ECO:0000313" key="16">
    <source>
        <dbReference type="EMBL" id="TCS36734.1"/>
    </source>
</evidence>
<feature type="binding site" evidence="13">
    <location>
        <position position="755"/>
    </location>
    <ligand>
        <name>[4Fe-4S] cluster</name>
        <dbReference type="ChEBI" id="CHEBI:49883"/>
        <label>2</label>
    </ligand>
</feature>
<dbReference type="Gene3D" id="3.40.920.10">
    <property type="entry name" value="Pyruvate-ferredoxin oxidoreductase, PFOR, domain III"/>
    <property type="match status" value="1"/>
</dbReference>
<feature type="binding site" evidence="13">
    <location>
        <position position="709"/>
    </location>
    <ligand>
        <name>[4Fe-4S] cluster</name>
        <dbReference type="ChEBI" id="CHEBI:49883"/>
        <label>2</label>
    </ligand>
</feature>
<dbReference type="InterPro" id="IPR019752">
    <property type="entry name" value="Pyrv/ketoisovalerate_OxRed_cat"/>
</dbReference>
<feature type="binding site" evidence="11">
    <location>
        <begin position="1006"/>
        <end position="1011"/>
    </location>
    <ligand>
        <name>thiamine diphosphate</name>
        <dbReference type="ChEBI" id="CHEBI:58937"/>
    </ligand>
</feature>
<feature type="binding site" evidence="13">
    <location>
        <position position="827"/>
    </location>
    <ligand>
        <name>[4Fe-4S] cluster</name>
        <dbReference type="ChEBI" id="CHEBI:49883"/>
        <label>3</label>
    </ligand>
</feature>
<comment type="catalytic activity">
    <reaction evidence="9 10">
        <text>oxidized [flavodoxin] + pyruvate + CoA + 2 H(+) = reduced [flavodoxin] + acetyl-CoA + CO2</text>
        <dbReference type="Rhea" id="RHEA:44140"/>
        <dbReference type="Rhea" id="RHEA-COMP:10622"/>
        <dbReference type="Rhea" id="RHEA-COMP:10623"/>
        <dbReference type="ChEBI" id="CHEBI:15361"/>
        <dbReference type="ChEBI" id="CHEBI:15378"/>
        <dbReference type="ChEBI" id="CHEBI:16526"/>
        <dbReference type="ChEBI" id="CHEBI:57287"/>
        <dbReference type="ChEBI" id="CHEBI:57288"/>
        <dbReference type="ChEBI" id="CHEBI:57618"/>
        <dbReference type="ChEBI" id="CHEBI:58210"/>
    </reaction>
</comment>
<accession>A0A4R3HVE4</accession>
<feature type="binding site" evidence="13">
    <location>
        <position position="705"/>
    </location>
    <ligand>
        <name>[4Fe-4S] cluster</name>
        <dbReference type="ChEBI" id="CHEBI:49883"/>
        <label>1</label>
    </ligand>
</feature>
<dbReference type="InterPro" id="IPR037112">
    <property type="entry name" value="Pyrv-flavodox_OxR_EKR_sf"/>
</dbReference>
<keyword evidence="3 13" id="KW-0004">4Fe-4S</keyword>